<proteinExistence type="inferred from homology"/>
<organism evidence="9 10">
    <name type="scientific">Kutzneria kofuensis</name>
    <dbReference type="NCBI Taxonomy" id="103725"/>
    <lineage>
        <taxon>Bacteria</taxon>
        <taxon>Bacillati</taxon>
        <taxon>Actinomycetota</taxon>
        <taxon>Actinomycetes</taxon>
        <taxon>Pseudonocardiales</taxon>
        <taxon>Pseudonocardiaceae</taxon>
        <taxon>Kutzneria</taxon>
    </lineage>
</organism>
<evidence type="ECO:0000256" key="5">
    <source>
        <dbReference type="ARBA" id="ARBA00022989"/>
    </source>
</evidence>
<feature type="transmembrane region" description="Helical" evidence="7">
    <location>
        <begin position="555"/>
        <end position="577"/>
    </location>
</feature>
<keyword evidence="3" id="KW-1003">Cell membrane</keyword>
<feature type="domain" description="SSD" evidence="8">
    <location>
        <begin position="222"/>
        <end position="347"/>
    </location>
</feature>
<feature type="transmembrane region" description="Helical" evidence="7">
    <location>
        <begin position="620"/>
        <end position="643"/>
    </location>
</feature>
<sequence length="745" mass="78826">MVNRTNKTVPRSATTSVGGNRLLRLILHQPRAVIAAAVLLTVIAGVLGVGAVAHLKVGGYDVEQSESIRGREVLAEKFPNSNPNLVVLVDRPGGRVDDPDVTAAGRSLTRRFALAAGVILVGSYWDTPVAELRAKDGGSGMILVRVTGNDDQKAKRIRELHDTLAADGGGVRVRFGGLLQANNDMDAQVKADLTTSETVVIPLTLGLLLFVFGTVVAAGVPLLIGVSAIIGALGVLRVLSVLTDVSVFSVNLATALGLGLAVDYSLLFVSRYRDERRRRPDIAAALTVTMRTAGRTILFSAATVAVALSCLLVFDQYLLRSFAYAGVAVVGVTVLGATVVVPALLVLLGDRIEKWPLPGRRARSGHAVGRWGRLAAVVLRYPVATAMPVVMVLLVLGAPLLHVRFGLADERVLPAQAESRQVADQLREQFPATADGSLSVVAKQWGSSREATYELADYAQRLSGVAGVRRVDSAAGSFVHGAPVERLGAGGTRFQYADATWLSVLTDAEPYSARGADLARAVRALPVPAGRTVLVTGQSAQLVDVTASVTDRAPLAFALIALSSLFLLFLLTGSVVLPLQALVLNLLTLVSVFGAMVWVFQDGHLQTLLGFTPSTQSVVFPILVFCITFGLSMDYEVFVLARITEQHNAGMAVGPAVIQGMSHSARVISAAAAVLCVSFLGLLTSRVSFIQYMGLGAGLAVLLDAYLVRPILVPAFIGLTGRWTWWAPAPLRALHQRYGLSESGR</sequence>
<evidence type="ECO:0000256" key="7">
    <source>
        <dbReference type="SAM" id="Phobius"/>
    </source>
</evidence>
<dbReference type="Pfam" id="PF03176">
    <property type="entry name" value="MMPL"/>
    <property type="match status" value="2"/>
</dbReference>
<dbReference type="EMBL" id="JACHIR010000001">
    <property type="protein sequence ID" value="MBB5889858.1"/>
    <property type="molecule type" value="Genomic_DNA"/>
</dbReference>
<evidence type="ECO:0000256" key="4">
    <source>
        <dbReference type="ARBA" id="ARBA00022692"/>
    </source>
</evidence>
<accession>A0A7W9KC30</accession>
<dbReference type="RefSeq" id="WP_184858972.1">
    <property type="nucleotide sequence ID" value="NZ_BAAAWY010000008.1"/>
</dbReference>
<dbReference type="InterPro" id="IPR050545">
    <property type="entry name" value="Mycobact_MmpL"/>
</dbReference>
<feature type="transmembrane region" description="Helical" evidence="7">
    <location>
        <begin position="582"/>
        <end position="600"/>
    </location>
</feature>
<comment type="similarity">
    <text evidence="2">Belongs to the resistance-nodulation-cell division (RND) (TC 2.A.6) family. MmpL subfamily.</text>
</comment>
<reference evidence="9 10" key="1">
    <citation type="submission" date="2020-08" db="EMBL/GenBank/DDBJ databases">
        <title>Sequencing the genomes of 1000 actinobacteria strains.</title>
        <authorList>
            <person name="Klenk H.-P."/>
        </authorList>
    </citation>
    <scope>NUCLEOTIDE SEQUENCE [LARGE SCALE GENOMIC DNA]</scope>
    <source>
        <strain evidence="9 10">DSM 43851</strain>
    </source>
</reference>
<keyword evidence="5 7" id="KW-1133">Transmembrane helix</keyword>
<feature type="transmembrane region" description="Helical" evidence="7">
    <location>
        <begin position="297"/>
        <end position="318"/>
    </location>
</feature>
<name>A0A7W9KC30_9PSEU</name>
<feature type="transmembrane region" description="Helical" evidence="7">
    <location>
        <begin position="324"/>
        <end position="350"/>
    </location>
</feature>
<dbReference type="PANTHER" id="PTHR33406:SF11">
    <property type="entry name" value="MEMBRANE PROTEIN SCO6666-RELATED"/>
    <property type="match status" value="1"/>
</dbReference>
<evidence type="ECO:0000256" key="2">
    <source>
        <dbReference type="ARBA" id="ARBA00010157"/>
    </source>
</evidence>
<feature type="transmembrane region" description="Helical" evidence="7">
    <location>
        <begin position="371"/>
        <end position="396"/>
    </location>
</feature>
<gene>
    <name evidence="9" type="ORF">BJ998_001054</name>
</gene>
<dbReference type="AlphaFoldDB" id="A0A7W9KC30"/>
<feature type="transmembrane region" description="Helical" evidence="7">
    <location>
        <begin position="32"/>
        <end position="55"/>
    </location>
</feature>
<evidence type="ECO:0000313" key="9">
    <source>
        <dbReference type="EMBL" id="MBB5889858.1"/>
    </source>
</evidence>
<keyword evidence="4 7" id="KW-0812">Transmembrane</keyword>
<dbReference type="InterPro" id="IPR000731">
    <property type="entry name" value="SSD"/>
</dbReference>
<comment type="subcellular location">
    <subcellularLocation>
        <location evidence="1">Cell membrane</location>
        <topology evidence="1">Multi-pass membrane protein</topology>
    </subcellularLocation>
</comment>
<feature type="transmembrane region" description="Helical" evidence="7">
    <location>
        <begin position="207"/>
        <end position="236"/>
    </location>
</feature>
<dbReference type="InterPro" id="IPR004869">
    <property type="entry name" value="MMPL_dom"/>
</dbReference>
<keyword evidence="6 7" id="KW-0472">Membrane</keyword>
<evidence type="ECO:0000256" key="3">
    <source>
        <dbReference type="ARBA" id="ARBA00022475"/>
    </source>
</evidence>
<dbReference type="PANTHER" id="PTHR33406">
    <property type="entry name" value="MEMBRANE PROTEIN MJ1562-RELATED"/>
    <property type="match status" value="1"/>
</dbReference>
<dbReference type="Gene3D" id="1.20.1640.10">
    <property type="entry name" value="Multidrug efflux transporter AcrB transmembrane domain"/>
    <property type="match status" value="2"/>
</dbReference>
<evidence type="ECO:0000256" key="1">
    <source>
        <dbReference type="ARBA" id="ARBA00004651"/>
    </source>
</evidence>
<dbReference type="Proteomes" id="UP000585638">
    <property type="component" value="Unassembled WGS sequence"/>
</dbReference>
<dbReference type="PROSITE" id="PS50156">
    <property type="entry name" value="SSD"/>
    <property type="match status" value="1"/>
</dbReference>
<evidence type="ECO:0000256" key="6">
    <source>
        <dbReference type="ARBA" id="ARBA00023136"/>
    </source>
</evidence>
<evidence type="ECO:0000259" key="8">
    <source>
        <dbReference type="PROSITE" id="PS50156"/>
    </source>
</evidence>
<dbReference type="GO" id="GO:0005886">
    <property type="term" value="C:plasma membrane"/>
    <property type="evidence" value="ECO:0007669"/>
    <property type="project" value="UniProtKB-SubCell"/>
</dbReference>
<evidence type="ECO:0000313" key="10">
    <source>
        <dbReference type="Proteomes" id="UP000585638"/>
    </source>
</evidence>
<keyword evidence="10" id="KW-1185">Reference proteome</keyword>
<feature type="transmembrane region" description="Helical" evidence="7">
    <location>
        <begin position="664"/>
        <end position="683"/>
    </location>
</feature>
<protein>
    <submittedName>
        <fullName evidence="9">RND superfamily putative drug exporter</fullName>
    </submittedName>
</protein>
<comment type="caution">
    <text evidence="9">The sequence shown here is derived from an EMBL/GenBank/DDBJ whole genome shotgun (WGS) entry which is preliminary data.</text>
</comment>
<feature type="transmembrane region" description="Helical" evidence="7">
    <location>
        <begin position="248"/>
        <end position="269"/>
    </location>
</feature>
<dbReference type="SUPFAM" id="SSF82866">
    <property type="entry name" value="Multidrug efflux transporter AcrB transmembrane domain"/>
    <property type="match status" value="2"/>
</dbReference>